<organism evidence="2 3">
    <name type="scientific">Trichoderma asperellum (strain ATCC 204424 / CBS 433.97 / NBRC 101777)</name>
    <dbReference type="NCBI Taxonomy" id="1042311"/>
    <lineage>
        <taxon>Eukaryota</taxon>
        <taxon>Fungi</taxon>
        <taxon>Dikarya</taxon>
        <taxon>Ascomycota</taxon>
        <taxon>Pezizomycotina</taxon>
        <taxon>Sordariomycetes</taxon>
        <taxon>Hypocreomycetidae</taxon>
        <taxon>Hypocreales</taxon>
        <taxon>Hypocreaceae</taxon>
        <taxon>Trichoderma</taxon>
    </lineage>
</organism>
<dbReference type="Proteomes" id="UP000240493">
    <property type="component" value="Unassembled WGS sequence"/>
</dbReference>
<reference evidence="2 3" key="1">
    <citation type="submission" date="2016-07" db="EMBL/GenBank/DDBJ databases">
        <title>Multiple horizontal gene transfer events from other fungi enriched the ability of initially mycotrophic Trichoderma (Ascomycota) to feed on dead plant biomass.</title>
        <authorList>
            <consortium name="DOE Joint Genome Institute"/>
            <person name="Aerts A."/>
            <person name="Atanasova L."/>
            <person name="Chenthamara K."/>
            <person name="Zhang J."/>
            <person name="Grujic M."/>
            <person name="Henrissat B."/>
            <person name="Kuo A."/>
            <person name="Salamov A."/>
            <person name="Lipzen A."/>
            <person name="Labutti K."/>
            <person name="Barry K."/>
            <person name="Miao Y."/>
            <person name="Rahimi M.J."/>
            <person name="Shen Q."/>
            <person name="Grigoriev I.V."/>
            <person name="Kubicek C.P."/>
            <person name="Druzhinina I.S."/>
        </authorList>
    </citation>
    <scope>NUCLEOTIDE SEQUENCE [LARGE SCALE GENOMIC DNA]</scope>
    <source>
        <strain evidence="2 3">CBS 433.97</strain>
    </source>
</reference>
<keyword evidence="3" id="KW-1185">Reference proteome</keyword>
<keyword evidence="1" id="KW-0812">Transmembrane</keyword>
<keyword evidence="1" id="KW-0472">Membrane</keyword>
<name>A0A2T3ZDT3_TRIA4</name>
<evidence type="ECO:0000256" key="1">
    <source>
        <dbReference type="SAM" id="Phobius"/>
    </source>
</evidence>
<protein>
    <submittedName>
        <fullName evidence="2">Uncharacterized protein</fullName>
    </submittedName>
</protein>
<evidence type="ECO:0000313" key="3">
    <source>
        <dbReference type="Proteomes" id="UP000240493"/>
    </source>
</evidence>
<gene>
    <name evidence="2" type="ORF">M441DRAFT_362610</name>
</gene>
<feature type="transmembrane region" description="Helical" evidence="1">
    <location>
        <begin position="47"/>
        <end position="67"/>
    </location>
</feature>
<evidence type="ECO:0000313" key="2">
    <source>
        <dbReference type="EMBL" id="PTB42963.1"/>
    </source>
</evidence>
<dbReference type="EMBL" id="KZ679259">
    <property type="protein sequence ID" value="PTB42963.1"/>
    <property type="molecule type" value="Genomic_DNA"/>
</dbReference>
<sequence>MLRTSYWNLLRVRPAIDFPGRGHQVRQSLPVATLRNDMAPFHSRAKAWRLLEGYIATALLTVLYYFVSGCRGLVARISCLFAVSKNYGCLRGNFLSISCQDGVAGCGPSPARERIRGFLQALASRLGLSLDLLLATSLPPCATKSASGVQPAGTRPYGLVLLYKRIPSGLLGFCSLLSDLPARHEHGPFAWSHRTSTPNTPLYLHVLSPIPLSQQWP</sequence>
<accession>A0A2T3ZDT3</accession>
<proteinExistence type="predicted"/>
<keyword evidence="1" id="KW-1133">Transmembrane helix</keyword>
<dbReference type="AlphaFoldDB" id="A0A2T3ZDT3"/>